<proteinExistence type="predicted"/>
<feature type="compositionally biased region" description="Low complexity" evidence="1">
    <location>
        <begin position="36"/>
        <end position="46"/>
    </location>
</feature>
<feature type="compositionally biased region" description="Acidic residues" evidence="1">
    <location>
        <begin position="789"/>
        <end position="815"/>
    </location>
</feature>
<dbReference type="EMBL" id="JBHMBL010000001">
    <property type="protein sequence ID" value="MFB9640806.1"/>
    <property type="molecule type" value="Genomic_DNA"/>
</dbReference>
<keyword evidence="2" id="KW-0472">Membrane</keyword>
<feature type="region of interest" description="Disordered" evidence="1">
    <location>
        <begin position="1"/>
        <end position="46"/>
    </location>
</feature>
<keyword evidence="4" id="KW-1185">Reference proteome</keyword>
<feature type="region of interest" description="Disordered" evidence="1">
    <location>
        <begin position="348"/>
        <end position="409"/>
    </location>
</feature>
<feature type="region of interest" description="Disordered" evidence="1">
    <location>
        <begin position="774"/>
        <end position="821"/>
    </location>
</feature>
<feature type="transmembrane region" description="Helical" evidence="2">
    <location>
        <begin position="742"/>
        <end position="761"/>
    </location>
</feature>
<dbReference type="RefSeq" id="WP_157423770.1">
    <property type="nucleotide sequence ID" value="NZ_BAAANI010000008.1"/>
</dbReference>
<reference evidence="3 4" key="1">
    <citation type="submission" date="2024-09" db="EMBL/GenBank/DDBJ databases">
        <authorList>
            <person name="Sun Q."/>
            <person name="Mori K."/>
        </authorList>
    </citation>
    <scope>NUCLEOTIDE SEQUENCE [LARGE SCALE GENOMIC DNA]</scope>
    <source>
        <strain evidence="3 4">JCM 14321</strain>
    </source>
</reference>
<dbReference type="Proteomes" id="UP001589667">
    <property type="component" value="Unassembled WGS sequence"/>
</dbReference>
<protein>
    <submittedName>
        <fullName evidence="3">DUF6049 family protein</fullName>
    </submittedName>
</protein>
<sequence length="821" mass="83154">MAADRTPARARGDRLPPTASVGGADATERRARPIDAPRASARAAGTGRRRGVALGVAAAAVCAVVAAPLGALAVAGGPDGERRAAPIPVQVAADDPEGIALHVAPVSTTTITAGQPLTVQVEVENTTAEALAAGTVRLTRADGVIDDSDELDAWLASAGSTDESAAPDGVALGEAETRPVAAGSNTIVSFTVPASAITAAGDAPVLGLGAELVVDDVLVASGADAFATSTAPAASGTSVALVYPLTVPASSSGLFDAETLEEWTSPLGLLDRQLDAVAGRPVAIGVDPRIIASIRVLGSSAPSSAVDWLNRLGEAGNEIFPLAYADADVALQAQLGLATLLGPTGFADALDPDDFAEQPGPDGEGEGEGDQPGETEAPADGATSTPAPSETAPAEPEPTPPAPGEVPSTEMLLDWPYTRTDIAWPADDTVAAGDLAVLDAAGLTTTVLSPGNVTSPGGRVGAAASIDGSTAVVADARLTAPLREASVADSDTEWRSATGHLLAELALDSGDSPSALLATFGRDAGDHSTRVAATLDELTRASSARTAGLAEAIGAPPTSRALVDLAEDASRVDSAQRMLEAEDSVAEFATVLDDPALLTDPVRRDLLAMLDVAWLTDRAAWETAVAEWLAARRATTEAVSVVPSSSVNIFARETPLPVTVLNALPYPVTVIVSADPSNGRLVVEESVTATIPAESRSTVQVPITAGVGRGEVTIAISLSSPTGVAVGRTVFISGNVQADWEGLGAGILATALVLFFGFGIWRNIRRRRKQRAAEASGAVDAPALHDVADDAIAEPADDITETNDPVDDPTETPDPEDPKRD</sequence>
<organism evidence="3 4">
    <name type="scientific">Agromyces lapidis</name>
    <dbReference type="NCBI Taxonomy" id="279574"/>
    <lineage>
        <taxon>Bacteria</taxon>
        <taxon>Bacillati</taxon>
        <taxon>Actinomycetota</taxon>
        <taxon>Actinomycetes</taxon>
        <taxon>Micrococcales</taxon>
        <taxon>Microbacteriaceae</taxon>
        <taxon>Agromyces</taxon>
    </lineage>
</organism>
<keyword evidence="2" id="KW-1133">Transmembrane helix</keyword>
<dbReference type="Pfam" id="PF19516">
    <property type="entry name" value="DUF6049"/>
    <property type="match status" value="1"/>
</dbReference>
<feature type="compositionally biased region" description="Pro residues" evidence="1">
    <location>
        <begin position="395"/>
        <end position="404"/>
    </location>
</feature>
<feature type="compositionally biased region" description="Basic and acidic residues" evidence="1">
    <location>
        <begin position="26"/>
        <end position="35"/>
    </location>
</feature>
<accession>A0ABV5SM38</accession>
<evidence type="ECO:0000256" key="2">
    <source>
        <dbReference type="SAM" id="Phobius"/>
    </source>
</evidence>
<name>A0ABV5SM38_9MICO</name>
<dbReference type="InterPro" id="IPR046112">
    <property type="entry name" value="DUF6049"/>
</dbReference>
<feature type="compositionally biased region" description="Acidic residues" evidence="1">
    <location>
        <begin position="363"/>
        <end position="373"/>
    </location>
</feature>
<gene>
    <name evidence="3" type="ORF">ACFFQV_00765</name>
</gene>
<feature type="compositionally biased region" description="Low complexity" evidence="1">
    <location>
        <begin position="382"/>
        <end position="394"/>
    </location>
</feature>
<evidence type="ECO:0000256" key="1">
    <source>
        <dbReference type="SAM" id="MobiDB-lite"/>
    </source>
</evidence>
<feature type="transmembrane region" description="Helical" evidence="2">
    <location>
        <begin position="52"/>
        <end position="75"/>
    </location>
</feature>
<comment type="caution">
    <text evidence="3">The sequence shown here is derived from an EMBL/GenBank/DDBJ whole genome shotgun (WGS) entry which is preliminary data.</text>
</comment>
<feature type="compositionally biased region" description="Basic and acidic residues" evidence="1">
    <location>
        <begin position="1"/>
        <end position="14"/>
    </location>
</feature>
<evidence type="ECO:0000313" key="4">
    <source>
        <dbReference type="Proteomes" id="UP001589667"/>
    </source>
</evidence>
<keyword evidence="2" id="KW-0812">Transmembrane</keyword>
<evidence type="ECO:0000313" key="3">
    <source>
        <dbReference type="EMBL" id="MFB9640806.1"/>
    </source>
</evidence>